<protein>
    <submittedName>
        <fullName evidence="2">Acetyltransferase (GNAT) family protein</fullName>
    </submittedName>
</protein>
<dbReference type="InterPro" id="IPR016181">
    <property type="entry name" value="Acyl_CoA_acyltransferase"/>
</dbReference>
<sequence>MGWELVVEPLDVSDRGLMDEVIELGNVARPTLGHLPYAAYDAAADNRTLLVARANGVVVGYALYGLVRRRIRLTHLCVAPGARGQGVARSLMDGIRERHADYLGVRARCRRDYDLAPMWLRLGFEQQGERPGRGKDRADLTDWWLDYGHSDLYTGDTGSVLVRAAIDMNILRNWIETGRPGHEESLSLLADHLEDRLQLFRTPGLDAEIEMLNGPLRGQCLRKVQSLARAPRDPDRALEISAQLLADAVTRFPKYPETRQDEFDLQHVSTALAGGLNVFVTMDSNLSKALGPAAERQGMRVLRPADVVVRIDELERAEAYRPIDLQNSRYSRRLLASGEDQVVSSLANTTAGERPKNLITAARRLAVEGGERTVVFGPRNDLVAYYGLRQKGAVLEVETLRLTDGHIRETLTRQLLFDLRLIARERAANVLLLNSTHLQTSVRNAAIEDGFLAHEEFLAAFVIDAIGDAASIEHAVVRAAHAAGLARPRSLRPSMIATSAAELEQFWWPAKVTDAELTTYLVPIRQAFSSELLGIPVGLWRRDDDLGLSREHVYYRRPGKQKLESPARILWYISQGGNSVAQSAAIVACSQLDAVHIGPPDELHSRFQHLGVWNLATVTEAATHGQVQALRFTNTEIFGRDISLPRYRKLAEALGLSGAPPQSPKRIVSDLFAAIYHEGMAR</sequence>
<dbReference type="EMBL" id="SHKR01000012">
    <property type="protein sequence ID" value="RZU16235.1"/>
    <property type="molecule type" value="Genomic_DNA"/>
</dbReference>
<reference evidence="2 3" key="1">
    <citation type="journal article" date="2015" name="Stand. Genomic Sci.">
        <title>Genomic Encyclopedia of Bacterial and Archaeal Type Strains, Phase III: the genomes of soil and plant-associated and newly described type strains.</title>
        <authorList>
            <person name="Whitman W.B."/>
            <person name="Woyke T."/>
            <person name="Klenk H.P."/>
            <person name="Zhou Y."/>
            <person name="Lilburn T.G."/>
            <person name="Beck B.J."/>
            <person name="De Vos P."/>
            <person name="Vandamme P."/>
            <person name="Eisen J.A."/>
            <person name="Garrity G."/>
            <person name="Hugenholtz P."/>
            <person name="Kyrpides N.C."/>
        </authorList>
    </citation>
    <scope>NUCLEOTIDE SEQUENCE [LARGE SCALE GENOMIC DNA]</scope>
    <source>
        <strain evidence="2 3">VKM Ac-2540</strain>
    </source>
</reference>
<dbReference type="GO" id="GO:0016747">
    <property type="term" value="F:acyltransferase activity, transferring groups other than amino-acyl groups"/>
    <property type="evidence" value="ECO:0007669"/>
    <property type="project" value="InterPro"/>
</dbReference>
<gene>
    <name evidence="2" type="ORF">EV645_3786</name>
</gene>
<proteinExistence type="predicted"/>
<keyword evidence="3" id="KW-1185">Reference proteome</keyword>
<dbReference type="InterPro" id="IPR000182">
    <property type="entry name" value="GNAT_dom"/>
</dbReference>
<feature type="domain" description="N-acetyltransferase" evidence="1">
    <location>
        <begin position="5"/>
        <end position="146"/>
    </location>
</feature>
<comment type="caution">
    <text evidence="2">The sequence shown here is derived from an EMBL/GenBank/DDBJ whole genome shotgun (WGS) entry which is preliminary data.</text>
</comment>
<evidence type="ECO:0000313" key="3">
    <source>
        <dbReference type="Proteomes" id="UP000292027"/>
    </source>
</evidence>
<evidence type="ECO:0000259" key="1">
    <source>
        <dbReference type="PROSITE" id="PS51186"/>
    </source>
</evidence>
<dbReference type="SUPFAM" id="SSF55729">
    <property type="entry name" value="Acyl-CoA N-acyltransferases (Nat)"/>
    <property type="match status" value="1"/>
</dbReference>
<evidence type="ECO:0000313" key="2">
    <source>
        <dbReference type="EMBL" id="RZU16235.1"/>
    </source>
</evidence>
<dbReference type="PROSITE" id="PS51186">
    <property type="entry name" value="GNAT"/>
    <property type="match status" value="1"/>
</dbReference>
<dbReference type="Proteomes" id="UP000292027">
    <property type="component" value="Unassembled WGS sequence"/>
</dbReference>
<dbReference type="Gene3D" id="3.40.630.30">
    <property type="match status" value="1"/>
</dbReference>
<dbReference type="Pfam" id="PF13673">
    <property type="entry name" value="Acetyltransf_10"/>
    <property type="match status" value="1"/>
</dbReference>
<accession>A0A4Q7X1Y7</accession>
<name>A0A4Q7X1Y7_9ACTN</name>
<dbReference type="AlphaFoldDB" id="A0A4Q7X1Y7"/>
<organism evidence="2 3">
    <name type="scientific">Kribbella rubisoli</name>
    <dbReference type="NCBI Taxonomy" id="3075929"/>
    <lineage>
        <taxon>Bacteria</taxon>
        <taxon>Bacillati</taxon>
        <taxon>Actinomycetota</taxon>
        <taxon>Actinomycetes</taxon>
        <taxon>Propionibacteriales</taxon>
        <taxon>Kribbellaceae</taxon>
        <taxon>Kribbella</taxon>
    </lineage>
</organism>
<dbReference type="CDD" id="cd04301">
    <property type="entry name" value="NAT_SF"/>
    <property type="match status" value="1"/>
</dbReference>